<dbReference type="RefSeq" id="WP_253889519.1">
    <property type="nucleotide sequence ID" value="NZ_BAAAVB010000008.1"/>
</dbReference>
<keyword evidence="2" id="KW-0560">Oxidoreductase</keyword>
<proteinExistence type="predicted"/>
<name>A0ABT1IIV6_9PSEU</name>
<protein>
    <submittedName>
        <fullName evidence="4">NADPH2:quinone reductase</fullName>
    </submittedName>
</protein>
<organism evidence="4 5">
    <name type="scientific">Actinokineospora diospyrosa</name>
    <dbReference type="NCBI Taxonomy" id="103728"/>
    <lineage>
        <taxon>Bacteria</taxon>
        <taxon>Bacillati</taxon>
        <taxon>Actinomycetota</taxon>
        <taxon>Actinomycetes</taxon>
        <taxon>Pseudonocardiales</taxon>
        <taxon>Pseudonocardiaceae</taxon>
        <taxon>Actinokineospora</taxon>
    </lineage>
</organism>
<dbReference type="InterPro" id="IPR013154">
    <property type="entry name" value="ADH-like_N"/>
</dbReference>
<dbReference type="Gene3D" id="3.90.180.10">
    <property type="entry name" value="Medium-chain alcohol dehydrogenases, catalytic domain"/>
    <property type="match status" value="1"/>
</dbReference>
<evidence type="ECO:0000256" key="2">
    <source>
        <dbReference type="ARBA" id="ARBA00023002"/>
    </source>
</evidence>
<dbReference type="InterPro" id="IPR013149">
    <property type="entry name" value="ADH-like_C"/>
</dbReference>
<dbReference type="Pfam" id="PF08240">
    <property type="entry name" value="ADH_N"/>
    <property type="match status" value="1"/>
</dbReference>
<evidence type="ECO:0000256" key="1">
    <source>
        <dbReference type="ARBA" id="ARBA00022857"/>
    </source>
</evidence>
<dbReference type="InterPro" id="IPR036291">
    <property type="entry name" value="NAD(P)-bd_dom_sf"/>
</dbReference>
<dbReference type="PROSITE" id="PS01162">
    <property type="entry name" value="QOR_ZETA_CRYSTAL"/>
    <property type="match status" value="1"/>
</dbReference>
<gene>
    <name evidence="4" type="ORF">LV75_005119</name>
</gene>
<dbReference type="SUPFAM" id="SSF50129">
    <property type="entry name" value="GroES-like"/>
    <property type="match status" value="1"/>
</dbReference>
<dbReference type="Proteomes" id="UP001205185">
    <property type="component" value="Unassembled WGS sequence"/>
</dbReference>
<dbReference type="SUPFAM" id="SSF51735">
    <property type="entry name" value="NAD(P)-binding Rossmann-fold domains"/>
    <property type="match status" value="1"/>
</dbReference>
<comment type="caution">
    <text evidence="4">The sequence shown here is derived from an EMBL/GenBank/DDBJ whole genome shotgun (WGS) entry which is preliminary data.</text>
</comment>
<dbReference type="InterPro" id="IPR020843">
    <property type="entry name" value="ER"/>
</dbReference>
<evidence type="ECO:0000313" key="5">
    <source>
        <dbReference type="Proteomes" id="UP001205185"/>
    </source>
</evidence>
<dbReference type="Gene3D" id="3.40.50.720">
    <property type="entry name" value="NAD(P)-binding Rossmann-like Domain"/>
    <property type="match status" value="1"/>
</dbReference>
<accession>A0ABT1IIV6</accession>
<sequence>MKAIRFHEQGGPEVLKLEEVPDPTPGTGEVLVRVSAAGISYAEVQMRSGAMGAHPWFPAPPLPFTPGFEVAGTVAAVGADVDASLVGTRVVGGIAGGGYAELAVLPAAAALPVPDALDDHEALALFGQGTTAVGVTETGAPQAGEVVLVLAAAGGVGGLLVQLAKRAGATVVAAARGEQKLALTKQLGADLAVDYTETGWAEKVQAEVGQVHLLFDPVGGEISQAAFGLLAIGVGRAVVFGSASAQLPAVTPVDFLARGLRVSGFGPRVFVEPAYGARLRAEAFRLGVEGALKPVVGEVLPLSSAAAAHELFEKRGTTGKIVLVP</sequence>
<keyword evidence="5" id="KW-1185">Reference proteome</keyword>
<dbReference type="Pfam" id="PF00107">
    <property type="entry name" value="ADH_zinc_N"/>
    <property type="match status" value="1"/>
</dbReference>
<evidence type="ECO:0000259" key="3">
    <source>
        <dbReference type="SMART" id="SM00829"/>
    </source>
</evidence>
<feature type="domain" description="Enoyl reductase (ER)" evidence="3">
    <location>
        <begin position="10"/>
        <end position="323"/>
    </location>
</feature>
<evidence type="ECO:0000313" key="4">
    <source>
        <dbReference type="EMBL" id="MCP2272593.1"/>
    </source>
</evidence>
<keyword evidence="1" id="KW-0521">NADP</keyword>
<dbReference type="SMART" id="SM00829">
    <property type="entry name" value="PKS_ER"/>
    <property type="match status" value="1"/>
</dbReference>
<dbReference type="InterPro" id="IPR011032">
    <property type="entry name" value="GroES-like_sf"/>
</dbReference>
<dbReference type="EMBL" id="JAMTCO010000013">
    <property type="protein sequence ID" value="MCP2272593.1"/>
    <property type="molecule type" value="Genomic_DNA"/>
</dbReference>
<dbReference type="PANTHER" id="PTHR48106">
    <property type="entry name" value="QUINONE OXIDOREDUCTASE PIG3-RELATED"/>
    <property type="match status" value="1"/>
</dbReference>
<dbReference type="InterPro" id="IPR002364">
    <property type="entry name" value="Quin_OxRdtase/zeta-crystal_CS"/>
</dbReference>
<reference evidence="4 5" key="1">
    <citation type="submission" date="2022-06" db="EMBL/GenBank/DDBJ databases">
        <title>Genomic Encyclopedia of Archaeal and Bacterial Type Strains, Phase II (KMG-II): from individual species to whole genera.</title>
        <authorList>
            <person name="Goeker M."/>
        </authorList>
    </citation>
    <scope>NUCLEOTIDE SEQUENCE [LARGE SCALE GENOMIC DNA]</scope>
    <source>
        <strain evidence="4 5">DSM 44255</strain>
    </source>
</reference>